<dbReference type="Gene3D" id="3.40.50.2000">
    <property type="entry name" value="Glycogen Phosphorylase B"/>
    <property type="match status" value="2"/>
</dbReference>
<feature type="domain" description="Glycosyl transferase family 1" evidence="1">
    <location>
        <begin position="184"/>
        <end position="298"/>
    </location>
</feature>
<protein>
    <submittedName>
        <fullName evidence="3">Glycosyltransferase family 4 protein</fullName>
    </submittedName>
</protein>
<proteinExistence type="predicted"/>
<dbReference type="SUPFAM" id="SSF53756">
    <property type="entry name" value="UDP-Glycosyltransferase/glycogen phosphorylase"/>
    <property type="match status" value="1"/>
</dbReference>
<dbReference type="InterPro" id="IPR028098">
    <property type="entry name" value="Glyco_trans_4-like_N"/>
</dbReference>
<dbReference type="Proteomes" id="UP000323910">
    <property type="component" value="Unassembled WGS sequence"/>
</dbReference>
<organism evidence="3 4">
    <name type="scientific">Lelliottia nimipressuralis</name>
    <dbReference type="NCBI Taxonomy" id="69220"/>
    <lineage>
        <taxon>Bacteria</taxon>
        <taxon>Pseudomonadati</taxon>
        <taxon>Pseudomonadota</taxon>
        <taxon>Gammaproteobacteria</taxon>
        <taxon>Enterobacterales</taxon>
        <taxon>Enterobacteriaceae</taxon>
        <taxon>Lelliottia</taxon>
    </lineage>
</organism>
<evidence type="ECO:0000259" key="2">
    <source>
        <dbReference type="Pfam" id="PF13439"/>
    </source>
</evidence>
<dbReference type="InterPro" id="IPR050194">
    <property type="entry name" value="Glycosyltransferase_grp1"/>
</dbReference>
<dbReference type="InterPro" id="IPR001296">
    <property type="entry name" value="Glyco_trans_1"/>
</dbReference>
<dbReference type="Pfam" id="PF13439">
    <property type="entry name" value="Glyco_transf_4"/>
    <property type="match status" value="1"/>
</dbReference>
<name>A0ABY3P1R3_9ENTR</name>
<reference evidence="3 4" key="1">
    <citation type="submission" date="2019-08" db="EMBL/GenBank/DDBJ databases">
        <title>The draft genome of Lelliottia nimipressuralis strain CICC 24156.</title>
        <authorList>
            <person name="Wu W."/>
            <person name="Feng Y."/>
            <person name="Zong Z."/>
        </authorList>
    </citation>
    <scope>NUCLEOTIDE SEQUENCE [LARGE SCALE GENOMIC DNA]</scope>
    <source>
        <strain evidence="3 4">CICC 24156</strain>
    </source>
</reference>
<dbReference type="CDD" id="cd03801">
    <property type="entry name" value="GT4_PimA-like"/>
    <property type="match status" value="1"/>
</dbReference>
<evidence type="ECO:0000259" key="1">
    <source>
        <dbReference type="Pfam" id="PF00534"/>
    </source>
</evidence>
<gene>
    <name evidence="3" type="ORF">FZO59_13405</name>
</gene>
<evidence type="ECO:0000313" key="3">
    <source>
        <dbReference type="EMBL" id="TYT32241.1"/>
    </source>
</evidence>
<evidence type="ECO:0000313" key="4">
    <source>
        <dbReference type="Proteomes" id="UP000323910"/>
    </source>
</evidence>
<keyword evidence="4" id="KW-1185">Reference proteome</keyword>
<dbReference type="PANTHER" id="PTHR45947:SF3">
    <property type="entry name" value="SULFOQUINOVOSYL TRANSFERASE SQD2"/>
    <property type="match status" value="1"/>
</dbReference>
<feature type="domain" description="Glycosyltransferase subfamily 4-like N-terminal" evidence="2">
    <location>
        <begin position="14"/>
        <end position="162"/>
    </location>
</feature>
<accession>A0ABY3P1R3</accession>
<comment type="caution">
    <text evidence="3">The sequence shown here is derived from an EMBL/GenBank/DDBJ whole genome shotgun (WGS) entry which is preliminary data.</text>
</comment>
<dbReference type="Pfam" id="PF00534">
    <property type="entry name" value="Glycos_transf_1"/>
    <property type="match status" value="1"/>
</dbReference>
<sequence>MRVAMILPSLERSGPGIHVEALSRALAKLGCYIEIFYLRDCKNKCLDFDFVECTQLTFNFEKIRKLSKFDVIHTHGFFPDLYGVLLSRLFIRTVHVSTMHNFIEHDIAGRYNGLKKKLYTCLWINVVKHVAHRVVFTDIGKQYYKSLVGGNVHKVGSGIDVNLVLRKMRNNESIDLKVLEVLSKFKKNKKIIGSTSIITEIKSLDIIVRALPQLPDYAAVFVGGGVLENDLIELASQLGVIDRCLFIGFVDNPIPYLPYFDIYAMPSRSESFGLSLFEAIAAKLPVVCRDLPVFNELLLDVGLNKFDGSVYGFISAIKNISNNNSKFTEIAFQRLLNEYDIRKVAYKYYDFYQGVLN</sequence>
<dbReference type="EMBL" id="VTFR01000006">
    <property type="protein sequence ID" value="TYT32241.1"/>
    <property type="molecule type" value="Genomic_DNA"/>
</dbReference>
<dbReference type="PANTHER" id="PTHR45947">
    <property type="entry name" value="SULFOQUINOVOSYL TRANSFERASE SQD2"/>
    <property type="match status" value="1"/>
</dbReference>